<reference evidence="3" key="1">
    <citation type="submission" date="2023-03" db="EMBL/GenBank/DDBJ databases">
        <title>Massive genome expansion in bonnet fungi (Mycena s.s.) driven by repeated elements and novel gene families across ecological guilds.</title>
        <authorList>
            <consortium name="Lawrence Berkeley National Laboratory"/>
            <person name="Harder C.B."/>
            <person name="Miyauchi S."/>
            <person name="Viragh M."/>
            <person name="Kuo A."/>
            <person name="Thoen E."/>
            <person name="Andreopoulos B."/>
            <person name="Lu D."/>
            <person name="Skrede I."/>
            <person name="Drula E."/>
            <person name="Henrissat B."/>
            <person name="Morin E."/>
            <person name="Kohler A."/>
            <person name="Barry K."/>
            <person name="LaButti K."/>
            <person name="Morin E."/>
            <person name="Salamov A."/>
            <person name="Lipzen A."/>
            <person name="Mereny Z."/>
            <person name="Hegedus B."/>
            <person name="Baldrian P."/>
            <person name="Stursova M."/>
            <person name="Weitz H."/>
            <person name="Taylor A."/>
            <person name="Grigoriev I.V."/>
            <person name="Nagy L.G."/>
            <person name="Martin F."/>
            <person name="Kauserud H."/>
        </authorList>
    </citation>
    <scope>NUCLEOTIDE SEQUENCE</scope>
    <source>
        <strain evidence="3">CBHHK182m</strain>
    </source>
</reference>
<evidence type="ECO:0000259" key="2">
    <source>
        <dbReference type="PROSITE" id="PS50097"/>
    </source>
</evidence>
<accession>A0AAD7JM24</accession>
<comment type="caution">
    <text evidence="3">The sequence shown here is derived from an EMBL/GenBank/DDBJ whole genome shotgun (WGS) entry which is preliminary data.</text>
</comment>
<evidence type="ECO:0000313" key="3">
    <source>
        <dbReference type="EMBL" id="KAJ7767784.1"/>
    </source>
</evidence>
<dbReference type="PROSITE" id="PS50097">
    <property type="entry name" value="BTB"/>
    <property type="match status" value="1"/>
</dbReference>
<sequence length="343" mass="38019">MTQQEILTPKTERDEETSLDLPAYPEAENLKRVEDLWFAGDTLILRAEDSIYRVSKGVLMARSDVLKTLICGLATSNSATLASCLVLKLDHSAEDVTSFLKAIFDSDFFLPPPAKAPFAVVIGVLRLAHAYDVKYLLKRALRHLEGFFPSSLDGEHVYAEGSESSEFLSCTLLALRAALDVGALWNVPSIMYECCTFSLAEILDDPHRKDLPAVNERALILSHPKQAAIGTSLVTNFLYAEPSGRCKSAAKCNRGKLVWLEKVDAWRNEGRGSVPLEFWDESDWEHMEADFCQGCLASFQESYARGRKTVWEALPTIFGLPAWGELDKAKVDMFSGSGQSVNT</sequence>
<evidence type="ECO:0000313" key="4">
    <source>
        <dbReference type="Proteomes" id="UP001215598"/>
    </source>
</evidence>
<dbReference type="EMBL" id="JARKIB010000021">
    <property type="protein sequence ID" value="KAJ7767784.1"/>
    <property type="molecule type" value="Genomic_DNA"/>
</dbReference>
<dbReference type="Proteomes" id="UP001215598">
    <property type="component" value="Unassembled WGS sequence"/>
</dbReference>
<organism evidence="3 4">
    <name type="scientific">Mycena metata</name>
    <dbReference type="NCBI Taxonomy" id="1033252"/>
    <lineage>
        <taxon>Eukaryota</taxon>
        <taxon>Fungi</taxon>
        <taxon>Dikarya</taxon>
        <taxon>Basidiomycota</taxon>
        <taxon>Agaricomycotina</taxon>
        <taxon>Agaricomycetes</taxon>
        <taxon>Agaricomycetidae</taxon>
        <taxon>Agaricales</taxon>
        <taxon>Marasmiineae</taxon>
        <taxon>Mycenaceae</taxon>
        <taxon>Mycena</taxon>
    </lineage>
</organism>
<evidence type="ECO:0000256" key="1">
    <source>
        <dbReference type="SAM" id="MobiDB-lite"/>
    </source>
</evidence>
<protein>
    <recommendedName>
        <fullName evidence="2">BTB domain-containing protein</fullName>
    </recommendedName>
</protein>
<dbReference type="Gene3D" id="3.30.710.10">
    <property type="entry name" value="Potassium Channel Kv1.1, Chain A"/>
    <property type="match status" value="1"/>
</dbReference>
<keyword evidence="4" id="KW-1185">Reference proteome</keyword>
<feature type="domain" description="BTB" evidence="2">
    <location>
        <begin position="41"/>
        <end position="112"/>
    </location>
</feature>
<name>A0AAD7JM24_9AGAR</name>
<dbReference type="InterPro" id="IPR011333">
    <property type="entry name" value="SKP1/BTB/POZ_sf"/>
</dbReference>
<feature type="region of interest" description="Disordered" evidence="1">
    <location>
        <begin position="1"/>
        <end position="20"/>
    </location>
</feature>
<gene>
    <name evidence="3" type="ORF">B0H16DRAFT_1366347</name>
</gene>
<dbReference type="Pfam" id="PF00651">
    <property type="entry name" value="BTB"/>
    <property type="match status" value="1"/>
</dbReference>
<proteinExistence type="predicted"/>
<dbReference type="AlphaFoldDB" id="A0AAD7JM24"/>
<dbReference type="InterPro" id="IPR000210">
    <property type="entry name" value="BTB/POZ_dom"/>
</dbReference>
<dbReference type="SUPFAM" id="SSF54695">
    <property type="entry name" value="POZ domain"/>
    <property type="match status" value="1"/>
</dbReference>